<comment type="caution">
    <text evidence="9">The sequence shown here is derived from an EMBL/GenBank/DDBJ whole genome shotgun (WGS) entry which is preliminary data.</text>
</comment>
<feature type="compositionally biased region" description="Low complexity" evidence="6">
    <location>
        <begin position="761"/>
        <end position="779"/>
    </location>
</feature>
<dbReference type="AlphaFoldDB" id="A0A8H7A4R2"/>
<dbReference type="Proteomes" id="UP000606974">
    <property type="component" value="Unassembled WGS sequence"/>
</dbReference>
<evidence type="ECO:0000256" key="5">
    <source>
        <dbReference type="ARBA" id="ARBA00023242"/>
    </source>
</evidence>
<dbReference type="InterPro" id="IPR042321">
    <property type="entry name" value="Ima1"/>
</dbReference>
<comment type="subcellular location">
    <subcellularLocation>
        <location evidence="1">Nucleus inner membrane</location>
        <topology evidence="1">Multi-pass membrane protein</topology>
    </subcellularLocation>
</comment>
<keyword evidence="4 7" id="KW-0472">Membrane</keyword>
<dbReference type="PANTHER" id="PTHR28538">
    <property type="entry name" value="INTEGRAL INNER NUCLEAR MEMBRANE PROTEIN IMA1"/>
    <property type="match status" value="1"/>
</dbReference>
<gene>
    <name evidence="9" type="ORF">GJ744_007104</name>
</gene>
<accession>A0A8H7A4R2</accession>
<keyword evidence="10" id="KW-1185">Reference proteome</keyword>
<feature type="compositionally biased region" description="Polar residues" evidence="6">
    <location>
        <begin position="702"/>
        <end position="725"/>
    </location>
</feature>
<evidence type="ECO:0000256" key="4">
    <source>
        <dbReference type="ARBA" id="ARBA00023136"/>
    </source>
</evidence>
<dbReference type="Pfam" id="PF09779">
    <property type="entry name" value="Ima1_N"/>
    <property type="match status" value="1"/>
</dbReference>
<feature type="transmembrane region" description="Helical" evidence="7">
    <location>
        <begin position="275"/>
        <end position="293"/>
    </location>
</feature>
<feature type="transmembrane region" description="Helical" evidence="7">
    <location>
        <begin position="618"/>
        <end position="638"/>
    </location>
</feature>
<sequence length="831" mass="93433">MPPSLRSRGPLCHYCNRWSNSKHKGSHHFRCENCLAENFLDEHGGVLDVPPEEISSPQPLTRPFAKVLPSDPRVDGTATFCSTCLKNQHILTETLANYLPPPEDPTYDQYEASYPEFRRRLEGRYPPLCVRCEPEARRRIQQAAYTAKSDHLRRLMERSRARRIHSRWGWRSLVVTLGGGLFWTSILGQLAWNLISILEDPKANSLQTRPRTVFTSLHCAAQLFTDLKPQSGCAAAFAPLSFSAIVLGFLSSWWNPRWRHKLQGQEGRLIGLQEYYRMNTVVLLARLGFWTWAHCSTALSSTHHAQKVIHSVVMFMTLLFTIYALMRVKIDTTPLVSWQDSSIQLLSQEQSDSSVASAIARSPFPARLNRPEASHAQSFPIASLAQEPKRQIWQAPTPPPDDADLMEWEPSQSFQPNPRRPKVDAPPGPSPFHGALPAIPANRLLHPQPWRQPAQKEAIGLPPGFFDKRDRLKETERPASLPAMAQPKFFSQGDRDADTGLENIFDAVFSLRDAPVFPRASTEQDVPAQADQQHQHLFDTPLSAPDRPWYTSMRWNAIHVAKLAVFATSFVVLYASRQLQLDLPFLELGVICIAGSAALWLSLLASRRSSSPLDGSDLIWSAASVLLAAFVVFQQWNIPKEGLEQSGDRVAMMFLFVCSCWEMSRIFDWTLTKSTRNIRELQQPSLQHEVEPWHPAAPTPGLQPQSPLSNEENRQSSVSETQSSVLKDASWQPEPFSPFRPTPSLQATEQGPLFRSRSDSADSAISQSSTTTTDTATTAGWKTPNFRAQHSVGNLDQSPGFNLRSLVLEDGVSTSRRREQKSFGTRNQSRF</sequence>
<keyword evidence="3 7" id="KW-1133">Transmembrane helix</keyword>
<evidence type="ECO:0000256" key="6">
    <source>
        <dbReference type="SAM" id="MobiDB-lite"/>
    </source>
</evidence>
<dbReference type="InterPro" id="IPR018617">
    <property type="entry name" value="Ima1_N"/>
</dbReference>
<feature type="region of interest" description="Disordered" evidence="6">
    <location>
        <begin position="691"/>
        <end position="781"/>
    </location>
</feature>
<dbReference type="GO" id="GO:0044732">
    <property type="term" value="C:mitotic spindle pole body"/>
    <property type="evidence" value="ECO:0007669"/>
    <property type="project" value="TreeGrafter"/>
</dbReference>
<evidence type="ECO:0000313" key="10">
    <source>
        <dbReference type="Proteomes" id="UP000606974"/>
    </source>
</evidence>
<feature type="compositionally biased region" description="Polar residues" evidence="6">
    <location>
        <begin position="822"/>
        <end position="831"/>
    </location>
</feature>
<reference evidence="9" key="1">
    <citation type="submission" date="2020-02" db="EMBL/GenBank/DDBJ databases">
        <authorList>
            <person name="Palmer J.M."/>
        </authorList>
    </citation>
    <scope>NUCLEOTIDE SEQUENCE</scope>
    <source>
        <strain evidence="9">EPUS1.4</strain>
        <tissue evidence="9">Thallus</tissue>
    </source>
</reference>
<dbReference type="OrthoDB" id="5966927at2759"/>
<feature type="region of interest" description="Disordered" evidence="6">
    <location>
        <begin position="809"/>
        <end position="831"/>
    </location>
</feature>
<protein>
    <recommendedName>
        <fullName evidence="8">Ima1 N-terminal domain-containing protein</fullName>
    </recommendedName>
</protein>
<dbReference type="GO" id="GO:0071765">
    <property type="term" value="P:nuclear inner membrane organization"/>
    <property type="evidence" value="ECO:0007669"/>
    <property type="project" value="InterPro"/>
</dbReference>
<feature type="region of interest" description="Disordered" evidence="6">
    <location>
        <begin position="387"/>
        <end position="437"/>
    </location>
</feature>
<dbReference type="GO" id="GO:0005637">
    <property type="term" value="C:nuclear inner membrane"/>
    <property type="evidence" value="ECO:0007669"/>
    <property type="project" value="UniProtKB-SubCell"/>
</dbReference>
<evidence type="ECO:0000313" key="9">
    <source>
        <dbReference type="EMBL" id="KAF7502118.1"/>
    </source>
</evidence>
<keyword evidence="5" id="KW-0539">Nucleus</keyword>
<name>A0A8H7A4R2_9EURO</name>
<feature type="domain" description="Ima1 N-terminal" evidence="8">
    <location>
        <begin position="12"/>
        <end position="135"/>
    </location>
</feature>
<keyword evidence="2 7" id="KW-0812">Transmembrane</keyword>
<feature type="transmembrane region" description="Helical" evidence="7">
    <location>
        <begin position="557"/>
        <end position="576"/>
    </location>
</feature>
<organism evidence="9 10">
    <name type="scientific">Endocarpon pusillum</name>
    <dbReference type="NCBI Taxonomy" id="364733"/>
    <lineage>
        <taxon>Eukaryota</taxon>
        <taxon>Fungi</taxon>
        <taxon>Dikarya</taxon>
        <taxon>Ascomycota</taxon>
        <taxon>Pezizomycotina</taxon>
        <taxon>Eurotiomycetes</taxon>
        <taxon>Chaetothyriomycetidae</taxon>
        <taxon>Verrucariales</taxon>
        <taxon>Verrucariaceae</taxon>
        <taxon>Endocarpon</taxon>
    </lineage>
</organism>
<proteinExistence type="predicted"/>
<dbReference type="EMBL" id="JAACFV010000333">
    <property type="protein sequence ID" value="KAF7502118.1"/>
    <property type="molecule type" value="Genomic_DNA"/>
</dbReference>
<feature type="transmembrane region" description="Helical" evidence="7">
    <location>
        <begin position="588"/>
        <end position="606"/>
    </location>
</feature>
<evidence type="ECO:0000259" key="8">
    <source>
        <dbReference type="Pfam" id="PF09779"/>
    </source>
</evidence>
<evidence type="ECO:0000256" key="2">
    <source>
        <dbReference type="ARBA" id="ARBA00022692"/>
    </source>
</evidence>
<feature type="transmembrane region" description="Helical" evidence="7">
    <location>
        <begin position="308"/>
        <end position="326"/>
    </location>
</feature>
<dbReference type="GO" id="GO:0034506">
    <property type="term" value="C:chromosome, centromeric core domain"/>
    <property type="evidence" value="ECO:0007669"/>
    <property type="project" value="TreeGrafter"/>
</dbReference>
<feature type="transmembrane region" description="Helical" evidence="7">
    <location>
        <begin position="234"/>
        <end position="254"/>
    </location>
</feature>
<dbReference type="PANTHER" id="PTHR28538:SF1">
    <property type="entry name" value="INTEGRAL INNER NUCLEAR MEMBRANE PROTEIN IMA1"/>
    <property type="match status" value="1"/>
</dbReference>
<evidence type="ECO:0000256" key="1">
    <source>
        <dbReference type="ARBA" id="ARBA00004473"/>
    </source>
</evidence>
<evidence type="ECO:0000256" key="3">
    <source>
        <dbReference type="ARBA" id="ARBA00022989"/>
    </source>
</evidence>
<feature type="transmembrane region" description="Helical" evidence="7">
    <location>
        <begin position="168"/>
        <end position="192"/>
    </location>
</feature>
<evidence type="ECO:0000256" key="7">
    <source>
        <dbReference type="SAM" id="Phobius"/>
    </source>
</evidence>
<dbReference type="GO" id="GO:0034992">
    <property type="term" value="C:microtubule organizing center attachment site"/>
    <property type="evidence" value="ECO:0007669"/>
    <property type="project" value="TreeGrafter"/>
</dbReference>